<feature type="compositionally biased region" description="Low complexity" evidence="1">
    <location>
        <begin position="338"/>
        <end position="347"/>
    </location>
</feature>
<dbReference type="OrthoDB" id="248495at2759"/>
<dbReference type="PANTHER" id="PTHR14030">
    <property type="entry name" value="MITOTIC CHECKPOINT SERINE/THREONINE-PROTEIN KINASE BUB1"/>
    <property type="match status" value="1"/>
</dbReference>
<feature type="region of interest" description="Disordered" evidence="1">
    <location>
        <begin position="329"/>
        <end position="351"/>
    </location>
</feature>
<dbReference type="FunFam" id="1.25.40.430:FF:000003">
    <property type="entry name" value="Checkpoint serine/threonine-protein kinase BUB1"/>
    <property type="match status" value="1"/>
</dbReference>
<dbReference type="SMART" id="SM00777">
    <property type="entry name" value="Mad3_BUB1_I"/>
    <property type="match status" value="1"/>
</dbReference>
<dbReference type="Pfam" id="PF08311">
    <property type="entry name" value="Mad3_BUB1_I"/>
    <property type="match status" value="1"/>
</dbReference>
<dbReference type="PROSITE" id="PS51489">
    <property type="entry name" value="BUB1_N"/>
    <property type="match status" value="1"/>
</dbReference>
<feature type="domain" description="BUB1 N-terminal" evidence="2">
    <location>
        <begin position="57"/>
        <end position="221"/>
    </location>
</feature>
<dbReference type="Gene3D" id="1.10.510.10">
    <property type="entry name" value="Transferase(Phosphotransferase) domain 1"/>
    <property type="match status" value="1"/>
</dbReference>
<evidence type="ECO:0000313" key="3">
    <source>
        <dbReference type="EMBL" id="KAA8497827.1"/>
    </source>
</evidence>
<dbReference type="EMBL" id="VRMN01000001">
    <property type="protein sequence ID" value="KAA8497827.1"/>
    <property type="molecule type" value="Genomic_DNA"/>
</dbReference>
<proteinExistence type="predicted"/>
<feature type="compositionally biased region" description="Basic and acidic residues" evidence="1">
    <location>
        <begin position="389"/>
        <end position="401"/>
    </location>
</feature>
<keyword evidence="3" id="KW-0808">Transferase</keyword>
<gene>
    <name evidence="3" type="ORF">FVE85_5412</name>
</gene>
<dbReference type="InterPro" id="IPR013212">
    <property type="entry name" value="Mad3/Bub1_I"/>
</dbReference>
<feature type="compositionally biased region" description="Basic and acidic residues" evidence="1">
    <location>
        <begin position="453"/>
        <end position="463"/>
    </location>
</feature>
<reference evidence="4" key="1">
    <citation type="journal article" date="2019" name="Nat. Commun.">
        <title>Expansion of phycobilisome linker gene families in mesophilic red algae.</title>
        <authorList>
            <person name="Lee J."/>
            <person name="Kim D."/>
            <person name="Bhattacharya D."/>
            <person name="Yoon H.S."/>
        </authorList>
    </citation>
    <scope>NUCLEOTIDE SEQUENCE [LARGE SCALE GENOMIC DNA]</scope>
    <source>
        <strain evidence="4">CCMP 1328</strain>
    </source>
</reference>
<accession>A0A5J4Z5C4</accession>
<feature type="compositionally biased region" description="Low complexity" evidence="1">
    <location>
        <begin position="543"/>
        <end position="560"/>
    </location>
</feature>
<feature type="compositionally biased region" description="Polar residues" evidence="1">
    <location>
        <begin position="237"/>
        <end position="248"/>
    </location>
</feature>
<name>A0A5J4Z5C4_PORPP</name>
<evidence type="ECO:0000256" key="1">
    <source>
        <dbReference type="SAM" id="MobiDB-lite"/>
    </source>
</evidence>
<feature type="region of interest" description="Disordered" evidence="1">
    <location>
        <begin position="532"/>
        <end position="632"/>
    </location>
</feature>
<comment type="caution">
    <text evidence="3">The sequence shown here is derived from an EMBL/GenBank/DDBJ whole genome shotgun (WGS) entry which is preliminary data.</text>
</comment>
<dbReference type="AlphaFoldDB" id="A0A5J4Z5C4"/>
<dbReference type="InterPro" id="IPR015661">
    <property type="entry name" value="Bub1/Mad3"/>
</dbReference>
<feature type="region of interest" description="Disordered" evidence="1">
    <location>
        <begin position="368"/>
        <end position="478"/>
    </location>
</feature>
<protein>
    <submittedName>
        <fullName evidence="3">Putative inactive serine/threonine-protein kinase bub1</fullName>
    </submittedName>
</protein>
<dbReference type="OMA" id="WEYYILN"/>
<evidence type="ECO:0000259" key="2">
    <source>
        <dbReference type="PROSITE" id="PS51489"/>
    </source>
</evidence>
<dbReference type="Gene3D" id="1.25.40.430">
    <property type="match status" value="1"/>
</dbReference>
<feature type="compositionally biased region" description="Basic and acidic residues" evidence="1">
    <location>
        <begin position="431"/>
        <end position="440"/>
    </location>
</feature>
<dbReference type="Proteomes" id="UP000324585">
    <property type="component" value="Unassembled WGS sequence"/>
</dbReference>
<keyword evidence="3" id="KW-0418">Kinase</keyword>
<dbReference type="GO" id="GO:0016301">
    <property type="term" value="F:kinase activity"/>
    <property type="evidence" value="ECO:0007669"/>
    <property type="project" value="UniProtKB-KW"/>
</dbReference>
<evidence type="ECO:0000313" key="4">
    <source>
        <dbReference type="Proteomes" id="UP000324585"/>
    </source>
</evidence>
<feature type="compositionally biased region" description="Polar residues" evidence="1">
    <location>
        <begin position="615"/>
        <end position="632"/>
    </location>
</feature>
<dbReference type="GO" id="GO:0007094">
    <property type="term" value="P:mitotic spindle assembly checkpoint signaling"/>
    <property type="evidence" value="ECO:0007669"/>
    <property type="project" value="InterPro"/>
</dbReference>
<sequence>MDSHQWELSKENVMPLARGRDVQVLNEKLAPNVGTPAQHQGTGRSEEKARAAARAAFEHRIDIATSSRQPSESILAIWREYIKWSQDEHPAGDIATIKLLERCTKYFAHDAQVANDIRYLRIWILYADLASPDPSDIFAYMYSNQIGLDLALFYEAYAIVLEKKRQYAMADKLYQEGIARSAKPPERLENRHKEFQHRMALRVERQNEQKRLAAYAEPPASRNGTTALEELQRSAGRGSSTMSNSNARGTVASANHARHAQSRTSVQPAVSGPRDGSAGGFQIFHDSAAASEVQVPQVHVKNPRAGFPAVSLSAKENSALPTKWNEGFEDAATTPNLSSRAGSGVRSGRVEPPPAASFQIYTDSTVPSSFSQGSGAGTGSVRNTSVLKVRTEEPEKIEVRLPEPSPARLSSSQKTPGDELVAEVSRMGLKSHSEQGDQLRPEAYPPGPVVETPKAENGHDCPDTRSQPPAPGVKNTPLARKLAFDVSEPTINTKEAMQEIEAMFSSPLPFEHAADDVTQDDLTWTAIPPQQAPQQLEREYQERQQANSARPPLPPSSARKALMEQPPQSQPFSHAGNPAVAGTFGAKPPLPFRNQQPCNNAPTMRAAEQAALPMETSSRSSSGNPSLVKTIDPQNEEVSYAVEEKITPWFAEQHAYKLIEGSPALLVGELVVMDRDDKPNSTYFVHRKLDEAASGDKASHALYAVEKVDDVMMMDVDASVDDHGTSGLASDASLRMKVVRGNSAWEFYVLSMLHNRMGSGSAKDAFSASMAQRFPRPEAHYDSESASYLLTSLSGEQCSLQFALDLYVQEQRHMPPALVAFYAIEMLRVADTLQRCSIIHTGLNLGSFIVRNQSISTREWGAWEPQERSGWWSKGLILDDFHRAIDVTLFDTSTRFKYARESHNWYFDRDAKALARIMDEMLEISCLGEGSDMDDEDDEEQVQLTEAIRQVIKGLERKQDNPADRPQIDYISMANRLESVLAAQTSKTRTLKNTLMRQNMMIYNARATENTTTTLFLSSRR</sequence>
<keyword evidence="4" id="KW-1185">Reference proteome</keyword>
<feature type="region of interest" description="Disordered" evidence="1">
    <location>
        <begin position="230"/>
        <end position="275"/>
    </location>
</feature>
<feature type="compositionally biased region" description="Polar residues" evidence="1">
    <location>
        <begin position="593"/>
        <end position="602"/>
    </location>
</feature>
<organism evidence="3 4">
    <name type="scientific">Porphyridium purpureum</name>
    <name type="common">Red alga</name>
    <name type="synonym">Porphyridium cruentum</name>
    <dbReference type="NCBI Taxonomy" id="35688"/>
    <lineage>
        <taxon>Eukaryota</taxon>
        <taxon>Rhodophyta</taxon>
        <taxon>Bangiophyceae</taxon>
        <taxon>Porphyridiales</taxon>
        <taxon>Porphyridiaceae</taxon>
        <taxon>Porphyridium</taxon>
    </lineage>
</organism>